<dbReference type="Gene3D" id="1.10.10.10">
    <property type="entry name" value="Winged helix-like DNA-binding domain superfamily/Winged helix DNA-binding domain"/>
    <property type="match status" value="1"/>
</dbReference>
<comment type="caution">
    <text evidence="5">The sequence shown here is derived from an EMBL/GenBank/DDBJ whole genome shotgun (WGS) entry which is preliminary data.</text>
</comment>
<dbReference type="InterPro" id="IPR016461">
    <property type="entry name" value="COMT-like"/>
</dbReference>
<evidence type="ECO:0000256" key="3">
    <source>
        <dbReference type="ARBA" id="ARBA00022691"/>
    </source>
</evidence>
<dbReference type="PANTHER" id="PTHR43712">
    <property type="entry name" value="PUTATIVE (AFU_ORTHOLOGUE AFUA_4G14580)-RELATED"/>
    <property type="match status" value="1"/>
</dbReference>
<organism evidence="5 6">
    <name type="scientific">Collybiopsis confluens</name>
    <dbReference type="NCBI Taxonomy" id="2823264"/>
    <lineage>
        <taxon>Eukaryota</taxon>
        <taxon>Fungi</taxon>
        <taxon>Dikarya</taxon>
        <taxon>Basidiomycota</taxon>
        <taxon>Agaricomycotina</taxon>
        <taxon>Agaricomycetes</taxon>
        <taxon>Agaricomycetidae</taxon>
        <taxon>Agaricales</taxon>
        <taxon>Marasmiineae</taxon>
        <taxon>Omphalotaceae</taxon>
        <taxon>Collybiopsis</taxon>
    </lineage>
</organism>
<dbReference type="EMBL" id="JAACJN010000031">
    <property type="protein sequence ID" value="KAF5387586.1"/>
    <property type="molecule type" value="Genomic_DNA"/>
</dbReference>
<dbReference type="SUPFAM" id="SSF46785">
    <property type="entry name" value="Winged helix' DNA-binding domain"/>
    <property type="match status" value="1"/>
</dbReference>
<evidence type="ECO:0000259" key="4">
    <source>
        <dbReference type="Pfam" id="PF00891"/>
    </source>
</evidence>
<dbReference type="AlphaFoldDB" id="A0A8H5HQ64"/>
<evidence type="ECO:0000313" key="6">
    <source>
        <dbReference type="Proteomes" id="UP000518752"/>
    </source>
</evidence>
<gene>
    <name evidence="5" type="ORF">D9757_006612</name>
</gene>
<dbReference type="SUPFAM" id="SSF53335">
    <property type="entry name" value="S-adenosyl-L-methionine-dependent methyltransferases"/>
    <property type="match status" value="1"/>
</dbReference>
<name>A0A8H5HQ64_9AGAR</name>
<dbReference type="Pfam" id="PF00891">
    <property type="entry name" value="Methyltransf_2"/>
    <property type="match status" value="1"/>
</dbReference>
<protein>
    <recommendedName>
        <fullName evidence="4">O-methyltransferase C-terminal domain-containing protein</fullName>
    </recommendedName>
</protein>
<feature type="domain" description="O-methyltransferase C-terminal" evidence="4">
    <location>
        <begin position="254"/>
        <end position="383"/>
    </location>
</feature>
<dbReference type="InterPro" id="IPR001077">
    <property type="entry name" value="COMT_C"/>
</dbReference>
<dbReference type="Gene3D" id="3.40.50.150">
    <property type="entry name" value="Vaccinia Virus protein VP39"/>
    <property type="match status" value="1"/>
</dbReference>
<dbReference type="GO" id="GO:0008171">
    <property type="term" value="F:O-methyltransferase activity"/>
    <property type="evidence" value="ECO:0007669"/>
    <property type="project" value="InterPro"/>
</dbReference>
<dbReference type="PROSITE" id="PS51683">
    <property type="entry name" value="SAM_OMT_II"/>
    <property type="match status" value="1"/>
</dbReference>
<keyword evidence="3" id="KW-0949">S-adenosyl-L-methionine</keyword>
<sequence>MSDIVSLAALISTNVSIIQTICDVHGITLPAPNRPFQSSTIDPHVISGIAEASSIIVSAAAQLIVIVRPPTATLVTTALQHHVCSSLRASINTSVVEILREAGNKGLHVDQIAKINHVNPTKLARILRLLATEYIFCEVAPNVFANNSISALLDSRKSVAQLLAYPEDRHRDTSGIAAVLSHFTDESFKSSAYLTESLVDPNFAFADDPNHTAFNLAFQTHLPIFPWYELPENHLRLSTFSYAMEGGNNMLRPDSIIQDFPWESLVANSIVVDVGGGIGTQTLALYRAFPSLRFVVQDLPGPVRHGTMFWNSKYPEALISKRVVFKEHDFFKDQPEKDANVYLLRMILHDWSDANCIKILKKIHSSAGPNSKLLIIEDIRPYACVDTTAASKIPGGDVASPPAPLLPNWGHAKIFGYLVDIQMMVLMNGQERTLYHLFTLLTQAGWMIEQIYRDPEFTATHHQILARKIISKSEQRTNL</sequence>
<reference evidence="5 6" key="1">
    <citation type="journal article" date="2020" name="ISME J.">
        <title>Uncovering the hidden diversity of litter-decomposition mechanisms in mushroom-forming fungi.</title>
        <authorList>
            <person name="Floudas D."/>
            <person name="Bentzer J."/>
            <person name="Ahren D."/>
            <person name="Johansson T."/>
            <person name="Persson P."/>
            <person name="Tunlid A."/>
        </authorList>
    </citation>
    <scope>NUCLEOTIDE SEQUENCE [LARGE SCALE GENOMIC DNA]</scope>
    <source>
        <strain evidence="5 6">CBS 406.79</strain>
    </source>
</reference>
<dbReference type="OrthoDB" id="2410195at2759"/>
<dbReference type="InterPro" id="IPR029063">
    <property type="entry name" value="SAM-dependent_MTases_sf"/>
</dbReference>
<keyword evidence="1" id="KW-0489">Methyltransferase</keyword>
<dbReference type="PANTHER" id="PTHR43712:SF2">
    <property type="entry name" value="O-METHYLTRANSFERASE CICE"/>
    <property type="match status" value="1"/>
</dbReference>
<dbReference type="InterPro" id="IPR036388">
    <property type="entry name" value="WH-like_DNA-bd_sf"/>
</dbReference>
<keyword evidence="2" id="KW-0808">Transferase</keyword>
<accession>A0A8H5HQ64</accession>
<evidence type="ECO:0000256" key="1">
    <source>
        <dbReference type="ARBA" id="ARBA00022603"/>
    </source>
</evidence>
<dbReference type="Proteomes" id="UP000518752">
    <property type="component" value="Unassembled WGS sequence"/>
</dbReference>
<proteinExistence type="predicted"/>
<dbReference type="GO" id="GO:0032259">
    <property type="term" value="P:methylation"/>
    <property type="evidence" value="ECO:0007669"/>
    <property type="project" value="UniProtKB-KW"/>
</dbReference>
<dbReference type="InterPro" id="IPR036390">
    <property type="entry name" value="WH_DNA-bd_sf"/>
</dbReference>
<keyword evidence="6" id="KW-1185">Reference proteome</keyword>
<evidence type="ECO:0000313" key="5">
    <source>
        <dbReference type="EMBL" id="KAF5387586.1"/>
    </source>
</evidence>
<evidence type="ECO:0000256" key="2">
    <source>
        <dbReference type="ARBA" id="ARBA00022679"/>
    </source>
</evidence>